<comment type="caution">
    <text evidence="10">The sequence shown here is derived from an EMBL/GenBank/DDBJ whole genome shotgun (WGS) entry which is preliminary data.</text>
</comment>
<dbReference type="Pfam" id="PF00528">
    <property type="entry name" value="BPD_transp_1"/>
    <property type="match status" value="1"/>
</dbReference>
<evidence type="ECO:0000256" key="6">
    <source>
        <dbReference type="ARBA" id="ARBA00022989"/>
    </source>
</evidence>
<evidence type="ECO:0000313" key="10">
    <source>
        <dbReference type="EMBL" id="HHM44547.1"/>
    </source>
</evidence>
<keyword evidence="3 8" id="KW-0813">Transport</keyword>
<dbReference type="PANTHER" id="PTHR42929">
    <property type="entry name" value="INNER MEMBRANE ABC TRANSPORTER PERMEASE PROTEIN YDCU-RELATED-RELATED"/>
    <property type="match status" value="1"/>
</dbReference>
<feature type="transmembrane region" description="Helical" evidence="8">
    <location>
        <begin position="101"/>
        <end position="128"/>
    </location>
</feature>
<comment type="subcellular location">
    <subcellularLocation>
        <location evidence="1 8">Cell membrane</location>
        <topology evidence="1 8">Multi-pass membrane protein</topology>
    </subcellularLocation>
</comment>
<gene>
    <name evidence="10" type="ORF">ENM31_04550</name>
</gene>
<dbReference type="PROSITE" id="PS50928">
    <property type="entry name" value="ABC_TM1"/>
    <property type="match status" value="1"/>
</dbReference>
<evidence type="ECO:0000256" key="3">
    <source>
        <dbReference type="ARBA" id="ARBA00022448"/>
    </source>
</evidence>
<evidence type="ECO:0000256" key="7">
    <source>
        <dbReference type="ARBA" id="ARBA00023136"/>
    </source>
</evidence>
<feature type="transmembrane region" description="Helical" evidence="8">
    <location>
        <begin position="69"/>
        <end position="89"/>
    </location>
</feature>
<reference evidence="10" key="1">
    <citation type="journal article" date="2020" name="mSystems">
        <title>Genome- and Community-Level Interaction Insights into Carbon Utilization and Element Cycling Functions of Hydrothermarchaeota in Hydrothermal Sediment.</title>
        <authorList>
            <person name="Zhou Z."/>
            <person name="Liu Y."/>
            <person name="Xu W."/>
            <person name="Pan J."/>
            <person name="Luo Z.H."/>
            <person name="Li M."/>
        </authorList>
    </citation>
    <scope>NUCLEOTIDE SEQUENCE [LARGE SCALE GENOMIC DNA]</scope>
    <source>
        <strain evidence="10">SpSt-1074</strain>
    </source>
</reference>
<protein>
    <submittedName>
        <fullName evidence="10">ABC transporter permease</fullName>
    </submittedName>
</protein>
<evidence type="ECO:0000256" key="8">
    <source>
        <dbReference type="RuleBase" id="RU363032"/>
    </source>
</evidence>
<dbReference type="GO" id="GO:0005886">
    <property type="term" value="C:plasma membrane"/>
    <property type="evidence" value="ECO:0007669"/>
    <property type="project" value="UniProtKB-SubCell"/>
</dbReference>
<keyword evidence="7 8" id="KW-0472">Membrane</keyword>
<accession>A0A7J3VUB8</accession>
<feature type="transmembrane region" description="Helical" evidence="8">
    <location>
        <begin position="148"/>
        <end position="167"/>
    </location>
</feature>
<name>A0A7J3VUB8_CALS0</name>
<dbReference type="PANTHER" id="PTHR42929:SF1">
    <property type="entry name" value="INNER MEMBRANE ABC TRANSPORTER PERMEASE PROTEIN YDCU-RELATED"/>
    <property type="match status" value="1"/>
</dbReference>
<comment type="similarity">
    <text evidence="2">Belongs to the binding-protein-dependent transport system permease family. CysTW subfamily.</text>
</comment>
<dbReference type="InterPro" id="IPR035906">
    <property type="entry name" value="MetI-like_sf"/>
</dbReference>
<dbReference type="SUPFAM" id="SSF161098">
    <property type="entry name" value="MetI-like"/>
    <property type="match status" value="1"/>
</dbReference>
<feature type="transmembrane region" description="Helical" evidence="8">
    <location>
        <begin position="199"/>
        <end position="225"/>
    </location>
</feature>
<proteinExistence type="inferred from homology"/>
<evidence type="ECO:0000256" key="2">
    <source>
        <dbReference type="ARBA" id="ARBA00007069"/>
    </source>
</evidence>
<sequence length="278" mass="30449">MRRGSLSLVLLLTPVIVLIFGFYLSSLFSILVVSFLQPVGAGEVLTLANYLEFFSQPAYLHFFQSTLRIALVSTLLAIVLGYPLAYYVVANRVNRMGKLVLSLVIIMFMTSPIVKVYAWTVVLGRFGLLNTVLSSLGLPTHDMIYNEPAVILGLTHFLTPFAILLLLGPLRDIDPSLVEAAKGLGASETRTFMRITLPLSLHGVVSALLLCYSLGVSAFVIPMVLGGGRVSMMANLIYDRYVETFNPYIASAMTVVLLGVALGSAYVLNRVLIRWVRI</sequence>
<keyword evidence="4" id="KW-1003">Cell membrane</keyword>
<evidence type="ECO:0000256" key="5">
    <source>
        <dbReference type="ARBA" id="ARBA00022692"/>
    </source>
</evidence>
<dbReference type="GO" id="GO:0055085">
    <property type="term" value="P:transmembrane transport"/>
    <property type="evidence" value="ECO:0007669"/>
    <property type="project" value="InterPro"/>
</dbReference>
<feature type="transmembrane region" description="Helical" evidence="8">
    <location>
        <begin position="245"/>
        <end position="268"/>
    </location>
</feature>
<feature type="domain" description="ABC transmembrane type-1" evidence="9">
    <location>
        <begin position="63"/>
        <end position="266"/>
    </location>
</feature>
<keyword evidence="6 8" id="KW-1133">Transmembrane helix</keyword>
<evidence type="ECO:0000256" key="4">
    <source>
        <dbReference type="ARBA" id="ARBA00022475"/>
    </source>
</evidence>
<dbReference type="InterPro" id="IPR000515">
    <property type="entry name" value="MetI-like"/>
</dbReference>
<dbReference type="Gene3D" id="1.10.3720.10">
    <property type="entry name" value="MetI-like"/>
    <property type="match status" value="1"/>
</dbReference>
<feature type="transmembrane region" description="Helical" evidence="8">
    <location>
        <begin position="7"/>
        <end position="36"/>
    </location>
</feature>
<keyword evidence="5 8" id="KW-0812">Transmembrane</keyword>
<dbReference type="CDD" id="cd06261">
    <property type="entry name" value="TM_PBP2"/>
    <property type="match status" value="1"/>
</dbReference>
<evidence type="ECO:0000259" key="9">
    <source>
        <dbReference type="PROSITE" id="PS50928"/>
    </source>
</evidence>
<organism evidence="10">
    <name type="scientific">Caldiarchaeum subterraneum</name>
    <dbReference type="NCBI Taxonomy" id="311458"/>
    <lineage>
        <taxon>Archaea</taxon>
        <taxon>Nitrososphaerota</taxon>
        <taxon>Candidatus Caldarchaeales</taxon>
        <taxon>Candidatus Caldarchaeaceae</taxon>
        <taxon>Candidatus Caldarchaeum</taxon>
    </lineage>
</organism>
<evidence type="ECO:0000256" key="1">
    <source>
        <dbReference type="ARBA" id="ARBA00004651"/>
    </source>
</evidence>
<dbReference type="AlphaFoldDB" id="A0A7J3VUB8"/>
<dbReference type="EMBL" id="DRXH01000157">
    <property type="protein sequence ID" value="HHM44547.1"/>
    <property type="molecule type" value="Genomic_DNA"/>
</dbReference>